<feature type="compositionally biased region" description="Polar residues" evidence="1">
    <location>
        <begin position="60"/>
        <end position="69"/>
    </location>
</feature>
<comment type="caution">
    <text evidence="2">The sequence shown here is derived from an EMBL/GenBank/DDBJ whole genome shotgun (WGS) entry which is preliminary data.</text>
</comment>
<dbReference type="AlphaFoldDB" id="A0A392QJD0"/>
<accession>A0A392QJD0</accession>
<protein>
    <submittedName>
        <fullName evidence="2">Uncharacterized protein</fullName>
    </submittedName>
</protein>
<organism evidence="2 3">
    <name type="scientific">Trifolium medium</name>
    <dbReference type="NCBI Taxonomy" id="97028"/>
    <lineage>
        <taxon>Eukaryota</taxon>
        <taxon>Viridiplantae</taxon>
        <taxon>Streptophyta</taxon>
        <taxon>Embryophyta</taxon>
        <taxon>Tracheophyta</taxon>
        <taxon>Spermatophyta</taxon>
        <taxon>Magnoliopsida</taxon>
        <taxon>eudicotyledons</taxon>
        <taxon>Gunneridae</taxon>
        <taxon>Pentapetalae</taxon>
        <taxon>rosids</taxon>
        <taxon>fabids</taxon>
        <taxon>Fabales</taxon>
        <taxon>Fabaceae</taxon>
        <taxon>Papilionoideae</taxon>
        <taxon>50 kb inversion clade</taxon>
        <taxon>NPAAA clade</taxon>
        <taxon>Hologalegina</taxon>
        <taxon>IRL clade</taxon>
        <taxon>Trifolieae</taxon>
        <taxon>Trifolium</taxon>
    </lineage>
</organism>
<evidence type="ECO:0000313" key="3">
    <source>
        <dbReference type="Proteomes" id="UP000265520"/>
    </source>
</evidence>
<feature type="non-terminal residue" evidence="2">
    <location>
        <position position="129"/>
    </location>
</feature>
<evidence type="ECO:0000256" key="1">
    <source>
        <dbReference type="SAM" id="MobiDB-lite"/>
    </source>
</evidence>
<feature type="region of interest" description="Disordered" evidence="1">
    <location>
        <begin position="1"/>
        <end position="28"/>
    </location>
</feature>
<reference evidence="2 3" key="1">
    <citation type="journal article" date="2018" name="Front. Plant Sci.">
        <title>Red Clover (Trifolium pratense) and Zigzag Clover (T. medium) - A Picture of Genomic Similarities and Differences.</title>
        <authorList>
            <person name="Dluhosova J."/>
            <person name="Istvanek J."/>
            <person name="Nedelnik J."/>
            <person name="Repkova J."/>
        </authorList>
    </citation>
    <scope>NUCLEOTIDE SEQUENCE [LARGE SCALE GENOMIC DNA]</scope>
    <source>
        <strain evidence="3">cv. 10/8</strain>
        <tissue evidence="2">Leaf</tissue>
    </source>
</reference>
<feature type="region of interest" description="Disordered" evidence="1">
    <location>
        <begin position="58"/>
        <end position="129"/>
    </location>
</feature>
<name>A0A392QJD0_9FABA</name>
<proteinExistence type="predicted"/>
<dbReference type="Proteomes" id="UP000265520">
    <property type="component" value="Unassembled WGS sequence"/>
</dbReference>
<dbReference type="EMBL" id="LXQA010141841">
    <property type="protein sequence ID" value="MCI24503.1"/>
    <property type="molecule type" value="Genomic_DNA"/>
</dbReference>
<feature type="compositionally biased region" description="Basic and acidic residues" evidence="1">
    <location>
        <begin position="110"/>
        <end position="129"/>
    </location>
</feature>
<keyword evidence="3" id="KW-1185">Reference proteome</keyword>
<evidence type="ECO:0000313" key="2">
    <source>
        <dbReference type="EMBL" id="MCI24503.1"/>
    </source>
</evidence>
<sequence>MDNCRWNKEEETKVDNEPNQRKKPITEPKKVFVQTKNNIAKQGPNKEIINVEKEIINVEASSSKNQQSLKGKEVLPEKEKGRGKSTDMLLSPEVLLRQQDQELEDELNMESEKEASKEITGSKDTEVSS</sequence>
<feature type="compositionally biased region" description="Basic and acidic residues" evidence="1">
    <location>
        <begin position="70"/>
        <end position="85"/>
    </location>
</feature>